<dbReference type="RefSeq" id="WP_006523227.1">
    <property type="nucleotide sequence ID" value="NC_021184.1"/>
</dbReference>
<keyword evidence="1" id="KW-0472">Membrane</keyword>
<proteinExistence type="predicted"/>
<dbReference type="HOGENOM" id="CLU_113225_2_1_9"/>
<sequence>MAEPVTSQFMVFLYTILTGALAGFLYDVYAGIGHVIRLNKLGTLLGDFLYWFGATILVYALLLRYNQGEVRLFVLMGLGIGAVFYFRLSRHRMRKLVIKTIEWLIKLINWLVIILLFPIRILYIILTFPFKVFSLAFGKIRCIAINILKRLVPAPIKSLYHRWGKWYSRVINKLKRHK</sequence>
<feature type="transmembrane region" description="Helical" evidence="1">
    <location>
        <begin position="107"/>
        <end position="126"/>
    </location>
</feature>
<feature type="transmembrane region" description="Helical" evidence="1">
    <location>
        <begin position="44"/>
        <end position="62"/>
    </location>
</feature>
<keyword evidence="3" id="KW-1185">Reference proteome</keyword>
<dbReference type="STRING" id="767817.Desgi_0151"/>
<dbReference type="Proteomes" id="UP000013520">
    <property type="component" value="Chromosome"/>
</dbReference>
<gene>
    <name evidence="2" type="ORF">Desgi_0151</name>
</gene>
<name>R4KGW2_9FIRM</name>
<reference evidence="2 3" key="1">
    <citation type="submission" date="2012-01" db="EMBL/GenBank/DDBJ databases">
        <title>Complete sequence of Desulfotomaculum gibsoniae DSM 7213.</title>
        <authorList>
            <consortium name="US DOE Joint Genome Institute"/>
            <person name="Lucas S."/>
            <person name="Han J."/>
            <person name="Lapidus A."/>
            <person name="Cheng J.-F."/>
            <person name="Goodwin L."/>
            <person name="Pitluck S."/>
            <person name="Peters L."/>
            <person name="Ovchinnikova G."/>
            <person name="Teshima H."/>
            <person name="Detter J.C."/>
            <person name="Han C."/>
            <person name="Tapia R."/>
            <person name="Land M."/>
            <person name="Hauser L."/>
            <person name="Kyrpides N."/>
            <person name="Ivanova N."/>
            <person name="Pagani I."/>
            <person name="Parshina S."/>
            <person name="Plugge C."/>
            <person name="Muyzer G."/>
            <person name="Kuever J."/>
            <person name="Ivanova A."/>
            <person name="Nazina T."/>
            <person name="Klenk H.-P."/>
            <person name="Brambilla E."/>
            <person name="Spring S."/>
            <person name="Stams A.F."/>
            <person name="Woyke T."/>
        </authorList>
    </citation>
    <scope>NUCLEOTIDE SEQUENCE [LARGE SCALE GENOMIC DNA]</scope>
    <source>
        <strain evidence="2 3">DSM 7213</strain>
    </source>
</reference>
<evidence type="ECO:0000256" key="1">
    <source>
        <dbReference type="SAM" id="Phobius"/>
    </source>
</evidence>
<organism evidence="2 3">
    <name type="scientific">Desulfoscipio gibsoniae DSM 7213</name>
    <dbReference type="NCBI Taxonomy" id="767817"/>
    <lineage>
        <taxon>Bacteria</taxon>
        <taxon>Bacillati</taxon>
        <taxon>Bacillota</taxon>
        <taxon>Clostridia</taxon>
        <taxon>Eubacteriales</taxon>
        <taxon>Desulfallaceae</taxon>
        <taxon>Desulfoscipio</taxon>
    </lineage>
</organism>
<keyword evidence="1" id="KW-1133">Transmembrane helix</keyword>
<dbReference type="NCBIfam" id="TIGR02893">
    <property type="entry name" value="spore_yabQ"/>
    <property type="match status" value="1"/>
</dbReference>
<dbReference type="AlphaFoldDB" id="R4KGW2"/>
<dbReference type="OrthoDB" id="1685240at2"/>
<accession>R4KGW2</accession>
<protein>
    <submittedName>
        <fullName evidence="2">Spore cortex protein YabQ (Spore_YabQ)</fullName>
    </submittedName>
</protein>
<evidence type="ECO:0000313" key="3">
    <source>
        <dbReference type="Proteomes" id="UP000013520"/>
    </source>
</evidence>
<evidence type="ECO:0000313" key="2">
    <source>
        <dbReference type="EMBL" id="AGK99764.1"/>
    </source>
</evidence>
<feature type="transmembrane region" description="Helical" evidence="1">
    <location>
        <begin position="12"/>
        <end position="32"/>
    </location>
</feature>
<keyword evidence="1" id="KW-0812">Transmembrane</keyword>
<feature type="transmembrane region" description="Helical" evidence="1">
    <location>
        <begin position="68"/>
        <end position="86"/>
    </location>
</feature>
<dbReference type="EMBL" id="CP003273">
    <property type="protein sequence ID" value="AGK99764.1"/>
    <property type="molecule type" value="Genomic_DNA"/>
</dbReference>
<dbReference type="KEGG" id="dgi:Desgi_0151"/>
<dbReference type="Pfam" id="PF09578">
    <property type="entry name" value="Spore_YabQ"/>
    <property type="match status" value="1"/>
</dbReference>
<dbReference type="InterPro" id="IPR019074">
    <property type="entry name" value="YabQ"/>
</dbReference>